<dbReference type="GO" id="GO:0000155">
    <property type="term" value="F:phosphorelay sensor kinase activity"/>
    <property type="evidence" value="ECO:0007669"/>
    <property type="project" value="InterPro"/>
</dbReference>
<evidence type="ECO:0000256" key="11">
    <source>
        <dbReference type="SAM" id="Coils"/>
    </source>
</evidence>
<feature type="transmembrane region" description="Helical" evidence="12">
    <location>
        <begin position="16"/>
        <end position="36"/>
    </location>
</feature>
<dbReference type="GO" id="GO:0005886">
    <property type="term" value="C:plasma membrane"/>
    <property type="evidence" value="ECO:0007669"/>
    <property type="project" value="TreeGrafter"/>
</dbReference>
<evidence type="ECO:0000259" key="14">
    <source>
        <dbReference type="PROSITE" id="PS50885"/>
    </source>
</evidence>
<dbReference type="PANTHER" id="PTHR45436">
    <property type="entry name" value="SENSOR HISTIDINE KINASE YKOH"/>
    <property type="match status" value="1"/>
</dbReference>
<comment type="catalytic activity">
    <reaction evidence="1">
        <text>ATP + protein L-histidine = ADP + protein N-phospho-L-histidine.</text>
        <dbReference type="EC" id="2.7.13.3"/>
    </reaction>
</comment>
<evidence type="ECO:0000256" key="10">
    <source>
        <dbReference type="ARBA" id="ARBA00023136"/>
    </source>
</evidence>
<dbReference type="Gene3D" id="6.10.340.10">
    <property type="match status" value="1"/>
</dbReference>
<dbReference type="InterPro" id="IPR005467">
    <property type="entry name" value="His_kinase_dom"/>
</dbReference>
<dbReference type="PANTHER" id="PTHR45436:SF8">
    <property type="entry name" value="HISTIDINE KINASE"/>
    <property type="match status" value="1"/>
</dbReference>
<evidence type="ECO:0000313" key="16">
    <source>
        <dbReference type="Proteomes" id="UP000254889"/>
    </source>
</evidence>
<dbReference type="InterPro" id="IPR036097">
    <property type="entry name" value="HisK_dim/P_sf"/>
</dbReference>
<name>A0A345ZV41_9HYPH</name>
<feature type="domain" description="Histidine kinase" evidence="13">
    <location>
        <begin position="249"/>
        <end position="469"/>
    </location>
</feature>
<keyword evidence="11" id="KW-0175">Coiled coil</keyword>
<dbReference type="Gene3D" id="1.10.287.130">
    <property type="match status" value="1"/>
</dbReference>
<evidence type="ECO:0000256" key="5">
    <source>
        <dbReference type="ARBA" id="ARBA00022679"/>
    </source>
</evidence>
<dbReference type="CDD" id="cd06225">
    <property type="entry name" value="HAMP"/>
    <property type="match status" value="1"/>
</dbReference>
<accession>A0A345ZV41</accession>
<dbReference type="SMART" id="SM00387">
    <property type="entry name" value="HATPase_c"/>
    <property type="match status" value="1"/>
</dbReference>
<dbReference type="CDD" id="cd00082">
    <property type="entry name" value="HisKA"/>
    <property type="match status" value="1"/>
</dbReference>
<dbReference type="Pfam" id="PF00672">
    <property type="entry name" value="HAMP"/>
    <property type="match status" value="1"/>
</dbReference>
<evidence type="ECO:0000259" key="13">
    <source>
        <dbReference type="PROSITE" id="PS50109"/>
    </source>
</evidence>
<dbReference type="Pfam" id="PF02518">
    <property type="entry name" value="HATPase_c"/>
    <property type="match status" value="1"/>
</dbReference>
<protein>
    <recommendedName>
        <fullName evidence="3">histidine kinase</fullName>
        <ecNumber evidence="3">2.7.13.3</ecNumber>
    </recommendedName>
</protein>
<dbReference type="CDD" id="cd00075">
    <property type="entry name" value="HATPase"/>
    <property type="match status" value="1"/>
</dbReference>
<dbReference type="InterPro" id="IPR036890">
    <property type="entry name" value="HATPase_C_sf"/>
</dbReference>
<feature type="domain" description="HAMP" evidence="14">
    <location>
        <begin position="188"/>
        <end position="241"/>
    </location>
</feature>
<evidence type="ECO:0000256" key="6">
    <source>
        <dbReference type="ARBA" id="ARBA00022692"/>
    </source>
</evidence>
<sequence>MTALGKLFRTTTFKLTLVYLTVFALFAAFLLGYFALNTRRLITEQITDTVNAEITGLSEQYRLGGIRRLVIVVDARARRPGSSLYLVTTYQGESLAGNVTSLPPGTLDNTGWIETSYRRLDESEASERGDHEHHALVRVFQLPGGFRLLVGRDLEERERLYTIVLSAGRWSVLIVVVLGLAGGLFVTRRVLRRVDAMTETTRTIMAGDLGERLPVAGSGDEIDRLAENLNEMLERIEALMNGLKEVSDNIAHDLKTPLTRLRNRAEQALRTSGSETEYRSALETIIEESDDLIATFNALLMIARAESGQARDNMSEFDAAEIAQDVCELYEPLADEKGIALKIDAGTPAPVKANRELVSQALANLVDNAIKYSEPKEGAPGVAPEIVVSARLEGERVLLAVADRGPGIPEADRGRVVERFVRLECSRSQPGSGLGLSLAAAVARLHGGELVLEDNQPGLKSIIALPRGGPVQSAG</sequence>
<evidence type="ECO:0000256" key="1">
    <source>
        <dbReference type="ARBA" id="ARBA00000085"/>
    </source>
</evidence>
<dbReference type="PROSITE" id="PS50885">
    <property type="entry name" value="HAMP"/>
    <property type="match status" value="1"/>
</dbReference>
<dbReference type="SUPFAM" id="SSF158472">
    <property type="entry name" value="HAMP domain-like"/>
    <property type="match status" value="1"/>
</dbReference>
<dbReference type="FunFam" id="1.10.287.130:FF:000083">
    <property type="entry name" value="Putative two-component sensor histidine kinase"/>
    <property type="match status" value="1"/>
</dbReference>
<dbReference type="AlphaFoldDB" id="A0A345ZV41"/>
<dbReference type="RefSeq" id="WP_115690772.1">
    <property type="nucleotide sequence ID" value="NZ_CP031417.1"/>
</dbReference>
<evidence type="ECO:0000256" key="3">
    <source>
        <dbReference type="ARBA" id="ARBA00012438"/>
    </source>
</evidence>
<dbReference type="KEGG" id="ptaw:DW352_09880"/>
<dbReference type="InterPro" id="IPR004358">
    <property type="entry name" value="Sig_transdc_His_kin-like_C"/>
</dbReference>
<dbReference type="SMART" id="SM00388">
    <property type="entry name" value="HisKA"/>
    <property type="match status" value="1"/>
</dbReference>
<keyword evidence="8 12" id="KW-1133">Transmembrane helix</keyword>
<dbReference type="Pfam" id="PF00512">
    <property type="entry name" value="HisKA"/>
    <property type="match status" value="1"/>
</dbReference>
<keyword evidence="16" id="KW-1185">Reference proteome</keyword>
<dbReference type="PROSITE" id="PS50109">
    <property type="entry name" value="HIS_KIN"/>
    <property type="match status" value="1"/>
</dbReference>
<dbReference type="SMART" id="SM00304">
    <property type="entry name" value="HAMP"/>
    <property type="match status" value="1"/>
</dbReference>
<keyword evidence="5" id="KW-0808">Transferase</keyword>
<gene>
    <name evidence="15" type="ORF">DW352_09880</name>
</gene>
<dbReference type="OrthoDB" id="9815202at2"/>
<evidence type="ECO:0000313" key="15">
    <source>
        <dbReference type="EMBL" id="AXK80788.1"/>
    </source>
</evidence>
<dbReference type="Gene3D" id="3.30.565.10">
    <property type="entry name" value="Histidine kinase-like ATPase, C-terminal domain"/>
    <property type="match status" value="1"/>
</dbReference>
<keyword evidence="7 15" id="KW-0418">Kinase</keyword>
<dbReference type="PRINTS" id="PR00344">
    <property type="entry name" value="BCTRLSENSOR"/>
</dbReference>
<proteinExistence type="predicted"/>
<evidence type="ECO:0000256" key="9">
    <source>
        <dbReference type="ARBA" id="ARBA00023012"/>
    </source>
</evidence>
<dbReference type="InterPro" id="IPR003661">
    <property type="entry name" value="HisK_dim/P_dom"/>
</dbReference>
<keyword evidence="6 12" id="KW-0812">Transmembrane</keyword>
<dbReference type="InterPro" id="IPR050428">
    <property type="entry name" value="TCS_sensor_his_kinase"/>
</dbReference>
<evidence type="ECO:0000256" key="12">
    <source>
        <dbReference type="SAM" id="Phobius"/>
    </source>
</evidence>
<evidence type="ECO:0000256" key="4">
    <source>
        <dbReference type="ARBA" id="ARBA00022553"/>
    </source>
</evidence>
<comment type="subcellular location">
    <subcellularLocation>
        <location evidence="2">Membrane</location>
    </subcellularLocation>
</comment>
<dbReference type="SUPFAM" id="SSF47384">
    <property type="entry name" value="Homodimeric domain of signal transducing histidine kinase"/>
    <property type="match status" value="1"/>
</dbReference>
<dbReference type="EC" id="2.7.13.3" evidence="3"/>
<dbReference type="Proteomes" id="UP000254889">
    <property type="component" value="Chromosome"/>
</dbReference>
<organism evidence="15 16">
    <name type="scientific">Pseudolabrys taiwanensis</name>
    <dbReference type="NCBI Taxonomy" id="331696"/>
    <lineage>
        <taxon>Bacteria</taxon>
        <taxon>Pseudomonadati</taxon>
        <taxon>Pseudomonadota</taxon>
        <taxon>Alphaproteobacteria</taxon>
        <taxon>Hyphomicrobiales</taxon>
        <taxon>Xanthobacteraceae</taxon>
        <taxon>Pseudolabrys</taxon>
    </lineage>
</organism>
<evidence type="ECO:0000256" key="7">
    <source>
        <dbReference type="ARBA" id="ARBA00022777"/>
    </source>
</evidence>
<feature type="transmembrane region" description="Helical" evidence="12">
    <location>
        <begin position="160"/>
        <end position="186"/>
    </location>
</feature>
<feature type="coiled-coil region" evidence="11">
    <location>
        <begin position="222"/>
        <end position="249"/>
    </location>
</feature>
<dbReference type="InterPro" id="IPR003660">
    <property type="entry name" value="HAMP_dom"/>
</dbReference>
<keyword evidence="9" id="KW-0902">Two-component regulatory system</keyword>
<reference evidence="15 16" key="1">
    <citation type="submission" date="2018-07" db="EMBL/GenBank/DDBJ databases">
        <authorList>
            <person name="Quirk P.G."/>
            <person name="Krulwich T.A."/>
        </authorList>
    </citation>
    <scope>NUCLEOTIDE SEQUENCE [LARGE SCALE GENOMIC DNA]</scope>
    <source>
        <strain evidence="15 16">CC-BB4</strain>
    </source>
</reference>
<dbReference type="InterPro" id="IPR003594">
    <property type="entry name" value="HATPase_dom"/>
</dbReference>
<dbReference type="SUPFAM" id="SSF55874">
    <property type="entry name" value="ATPase domain of HSP90 chaperone/DNA topoisomerase II/histidine kinase"/>
    <property type="match status" value="1"/>
</dbReference>
<evidence type="ECO:0000256" key="2">
    <source>
        <dbReference type="ARBA" id="ARBA00004370"/>
    </source>
</evidence>
<dbReference type="EMBL" id="CP031417">
    <property type="protein sequence ID" value="AXK80788.1"/>
    <property type="molecule type" value="Genomic_DNA"/>
</dbReference>
<evidence type="ECO:0000256" key="8">
    <source>
        <dbReference type="ARBA" id="ARBA00022989"/>
    </source>
</evidence>
<keyword evidence="4" id="KW-0597">Phosphoprotein</keyword>
<keyword evidence="10 12" id="KW-0472">Membrane</keyword>